<organism evidence="1 2">
    <name type="scientific">Metarhizium album (strain ARSEF 1941)</name>
    <dbReference type="NCBI Taxonomy" id="1081103"/>
    <lineage>
        <taxon>Eukaryota</taxon>
        <taxon>Fungi</taxon>
        <taxon>Dikarya</taxon>
        <taxon>Ascomycota</taxon>
        <taxon>Pezizomycotina</taxon>
        <taxon>Sordariomycetes</taxon>
        <taxon>Hypocreomycetidae</taxon>
        <taxon>Hypocreales</taxon>
        <taxon>Clavicipitaceae</taxon>
        <taxon>Metarhizium</taxon>
    </lineage>
</organism>
<protein>
    <submittedName>
        <fullName evidence="1">Uncharacterized protein</fullName>
    </submittedName>
</protein>
<accession>A0A0B2WSK1</accession>
<gene>
    <name evidence="1" type="ORF">MAM_05751</name>
</gene>
<dbReference type="EMBL" id="AZHE01000015">
    <property type="protein sequence ID" value="KHN96462.1"/>
    <property type="molecule type" value="Genomic_DNA"/>
</dbReference>
<evidence type="ECO:0000313" key="1">
    <source>
        <dbReference type="EMBL" id="KHN96462.1"/>
    </source>
</evidence>
<dbReference type="AlphaFoldDB" id="A0A0B2WSK1"/>
<proteinExistence type="predicted"/>
<dbReference type="GeneID" id="63740206"/>
<sequence length="118" mass="13126">MNLRSEVGPRSREDDMYGLSVAEPLAAHTHTRVQSSLHMMRRKTGIEASSTQRQPCGKADMVAQYCLDANAPVDEVEMRCTVRVSRGGVKRNGRILDSRGRALRGVRDKIDDASRTAR</sequence>
<name>A0A0B2WSK1_METAS</name>
<dbReference type="Proteomes" id="UP000030816">
    <property type="component" value="Unassembled WGS sequence"/>
</dbReference>
<evidence type="ECO:0000313" key="2">
    <source>
        <dbReference type="Proteomes" id="UP000030816"/>
    </source>
</evidence>
<dbReference type="RefSeq" id="XP_040677528.1">
    <property type="nucleotide sequence ID" value="XM_040824549.1"/>
</dbReference>
<dbReference type="HOGENOM" id="CLU_2073691_0_0_1"/>
<reference evidence="1 2" key="1">
    <citation type="journal article" date="2014" name="Proc. Natl. Acad. Sci. U.S.A.">
        <title>Trajectory and genomic determinants of fungal-pathogen speciation and host adaptation.</title>
        <authorList>
            <person name="Hu X."/>
            <person name="Xiao G."/>
            <person name="Zheng P."/>
            <person name="Shang Y."/>
            <person name="Su Y."/>
            <person name="Zhang X."/>
            <person name="Liu X."/>
            <person name="Zhan S."/>
            <person name="St Leger R.J."/>
            <person name="Wang C."/>
        </authorList>
    </citation>
    <scope>NUCLEOTIDE SEQUENCE [LARGE SCALE GENOMIC DNA]</scope>
    <source>
        <strain evidence="1 2">ARSEF 1941</strain>
    </source>
</reference>
<keyword evidence="2" id="KW-1185">Reference proteome</keyword>
<comment type="caution">
    <text evidence="1">The sequence shown here is derived from an EMBL/GenBank/DDBJ whole genome shotgun (WGS) entry which is preliminary data.</text>
</comment>